<dbReference type="Proteomes" id="UP001235966">
    <property type="component" value="Unassembled WGS sequence"/>
</dbReference>
<comment type="similarity">
    <text evidence="1">Belongs to the peptidase S13 family.</text>
</comment>
<keyword evidence="3" id="KW-0121">Carboxypeptidase</keyword>
<dbReference type="PANTHER" id="PTHR30023:SF0">
    <property type="entry name" value="PENICILLIN-SENSITIVE CARBOXYPEPTIDASE A"/>
    <property type="match status" value="1"/>
</dbReference>
<accession>A0ABT9NA88</accession>
<dbReference type="EC" id="3.4.21.-" evidence="3"/>
<evidence type="ECO:0000256" key="2">
    <source>
        <dbReference type="ARBA" id="ARBA00022801"/>
    </source>
</evidence>
<gene>
    <name evidence="3" type="ORF">J2S49_000696</name>
</gene>
<dbReference type="EC" id="3.4.16.4" evidence="3"/>
<keyword evidence="4" id="KW-1185">Reference proteome</keyword>
<dbReference type="PANTHER" id="PTHR30023">
    <property type="entry name" value="D-ALANYL-D-ALANINE CARBOXYPEPTIDASE"/>
    <property type="match status" value="1"/>
</dbReference>
<evidence type="ECO:0000313" key="3">
    <source>
        <dbReference type="EMBL" id="MDP9800620.1"/>
    </source>
</evidence>
<dbReference type="PRINTS" id="PR00922">
    <property type="entry name" value="DADACBPTASE3"/>
</dbReference>
<keyword evidence="2 3" id="KW-0378">Hydrolase</keyword>
<dbReference type="GO" id="GO:0009002">
    <property type="term" value="F:serine-type D-Ala-D-Ala carboxypeptidase activity"/>
    <property type="evidence" value="ECO:0007669"/>
    <property type="project" value="UniProtKB-EC"/>
</dbReference>
<protein>
    <submittedName>
        <fullName evidence="3">D-alanyl-D-alanine carboxypeptidase/D-alanyl-D-alanine-endopeptidase (Penicillin-binding protein 4)</fullName>
        <ecNumber evidence="3">3.4.16.4</ecNumber>
        <ecNumber evidence="3">3.4.21.-</ecNumber>
    </submittedName>
</protein>
<evidence type="ECO:0000256" key="1">
    <source>
        <dbReference type="ARBA" id="ARBA00006096"/>
    </source>
</evidence>
<reference evidence="3 4" key="1">
    <citation type="submission" date="2023-07" db="EMBL/GenBank/DDBJ databases">
        <title>Sequencing the genomes of 1000 actinobacteria strains.</title>
        <authorList>
            <person name="Klenk H.-P."/>
        </authorList>
    </citation>
    <scope>NUCLEOTIDE SEQUENCE [LARGE SCALE GENOMIC DNA]</scope>
    <source>
        <strain evidence="3 4">DSM 102162</strain>
    </source>
</reference>
<dbReference type="EMBL" id="JAUSQW010000001">
    <property type="protein sequence ID" value="MDP9800620.1"/>
    <property type="molecule type" value="Genomic_DNA"/>
</dbReference>
<keyword evidence="3" id="KW-0645">Protease</keyword>
<sequence>MLGGYAVADAWDVAPGVLTVAPLATPAAPYPTPSGLAPARVEVSWVQAAPSSSDVEGAMNRFVKDSRFSGQASIVVADPLTGQTIAQYRPTAATTPASNMKLETALAALEILGPDRTFPTSASLAGDTLYLVGGGDVNLADGKGDPTATEGRASLLELAKATAAELTKSGAKEVKFAVDSTLFAGPLFHQDIGADEGPLYIMESRPLAVNEGLKNGKHAPDPDLEAGRAFAQALADAGVKVGEPTRAAAPADARKLAEVRSAPLRDLVETMLKHSDNTIAETLGRLIAIEKGKPATFAGAGEAVKEYLVGAGFDVSGAVFSSASGLSTTDRLTARLQSEIMLKAWEDPKLSGIGPGLPVSALDGTLARRMIDTPLAGVVRAKTGTLVEANSLSGYLQTAKGQPLVFSILIDHIEEGKSPGMRAVIDSFLADLAAL</sequence>
<dbReference type="Pfam" id="PF02113">
    <property type="entry name" value="Peptidase_S13"/>
    <property type="match status" value="2"/>
</dbReference>
<dbReference type="Gene3D" id="3.40.710.10">
    <property type="entry name" value="DD-peptidase/beta-lactamase superfamily"/>
    <property type="match status" value="2"/>
</dbReference>
<dbReference type="InterPro" id="IPR000667">
    <property type="entry name" value="Peptidase_S13"/>
</dbReference>
<evidence type="ECO:0000313" key="4">
    <source>
        <dbReference type="Proteomes" id="UP001235966"/>
    </source>
</evidence>
<dbReference type="SUPFAM" id="SSF56601">
    <property type="entry name" value="beta-lactamase/transpeptidase-like"/>
    <property type="match status" value="1"/>
</dbReference>
<dbReference type="NCBIfam" id="TIGR00666">
    <property type="entry name" value="PBP4"/>
    <property type="match status" value="1"/>
</dbReference>
<comment type="caution">
    <text evidence="3">The sequence shown here is derived from an EMBL/GenBank/DDBJ whole genome shotgun (WGS) entry which is preliminary data.</text>
</comment>
<dbReference type="InterPro" id="IPR012338">
    <property type="entry name" value="Beta-lactam/transpept-like"/>
</dbReference>
<organism evidence="3 4">
    <name type="scientific">Arcanobacterium wilhelmae</name>
    <dbReference type="NCBI Taxonomy" id="1803177"/>
    <lineage>
        <taxon>Bacteria</taxon>
        <taxon>Bacillati</taxon>
        <taxon>Actinomycetota</taxon>
        <taxon>Actinomycetes</taxon>
        <taxon>Actinomycetales</taxon>
        <taxon>Actinomycetaceae</taxon>
        <taxon>Arcanobacterium</taxon>
    </lineage>
</organism>
<name>A0ABT9NA88_9ACTO</name>
<proteinExistence type="inferred from homology"/>
<dbReference type="RefSeq" id="WP_278057981.1">
    <property type="nucleotide sequence ID" value="NZ_CP121247.1"/>
</dbReference>